<comment type="caution">
    <text evidence="9">The sequence shown here is derived from an EMBL/GenBank/DDBJ whole genome shotgun (WGS) entry which is preliminary data.</text>
</comment>
<evidence type="ECO:0000256" key="4">
    <source>
        <dbReference type="ARBA" id="ARBA00022722"/>
    </source>
</evidence>
<keyword evidence="7" id="KW-0539">Nucleus</keyword>
<dbReference type="InterPro" id="IPR027806">
    <property type="entry name" value="HARBI1_dom"/>
</dbReference>
<keyword evidence="6" id="KW-0378">Hydrolase</keyword>
<evidence type="ECO:0000256" key="1">
    <source>
        <dbReference type="ARBA" id="ARBA00001968"/>
    </source>
</evidence>
<evidence type="ECO:0000313" key="10">
    <source>
        <dbReference type="Proteomes" id="UP000265515"/>
    </source>
</evidence>
<dbReference type="EMBL" id="BFEA01000259">
    <property type="protein sequence ID" value="GBG77063.1"/>
    <property type="molecule type" value="Genomic_DNA"/>
</dbReference>
<dbReference type="Proteomes" id="UP000265515">
    <property type="component" value="Unassembled WGS sequence"/>
</dbReference>
<dbReference type="AlphaFoldDB" id="A0A388L4D6"/>
<accession>A0A388L4D6</accession>
<dbReference type="InterPro" id="IPR045249">
    <property type="entry name" value="HARBI1-like"/>
</dbReference>
<reference evidence="9 10" key="1">
    <citation type="journal article" date="2018" name="Cell">
        <title>The Chara Genome: Secondary Complexity and Implications for Plant Terrestrialization.</title>
        <authorList>
            <person name="Nishiyama T."/>
            <person name="Sakayama H."/>
            <person name="Vries J.D."/>
            <person name="Buschmann H."/>
            <person name="Saint-Marcoux D."/>
            <person name="Ullrich K.K."/>
            <person name="Haas F.B."/>
            <person name="Vanderstraeten L."/>
            <person name="Becker D."/>
            <person name="Lang D."/>
            <person name="Vosolsobe S."/>
            <person name="Rombauts S."/>
            <person name="Wilhelmsson P.K.I."/>
            <person name="Janitza P."/>
            <person name="Kern R."/>
            <person name="Heyl A."/>
            <person name="Rumpler F."/>
            <person name="Villalobos L.I.A.C."/>
            <person name="Clay J.M."/>
            <person name="Skokan R."/>
            <person name="Toyoda A."/>
            <person name="Suzuki Y."/>
            <person name="Kagoshima H."/>
            <person name="Schijlen E."/>
            <person name="Tajeshwar N."/>
            <person name="Catarino B."/>
            <person name="Hetherington A.J."/>
            <person name="Saltykova A."/>
            <person name="Bonnot C."/>
            <person name="Breuninger H."/>
            <person name="Symeonidi A."/>
            <person name="Radhakrishnan G.V."/>
            <person name="Van Nieuwerburgh F."/>
            <person name="Deforce D."/>
            <person name="Chang C."/>
            <person name="Karol K.G."/>
            <person name="Hedrich R."/>
            <person name="Ulvskov P."/>
            <person name="Glockner G."/>
            <person name="Delwiche C.F."/>
            <person name="Petrasek J."/>
            <person name="Van de Peer Y."/>
            <person name="Friml J."/>
            <person name="Beilby M."/>
            <person name="Dolan L."/>
            <person name="Kohara Y."/>
            <person name="Sugano S."/>
            <person name="Fujiyama A."/>
            <person name="Delaux P.-M."/>
            <person name="Quint M."/>
            <person name="TheiBen G."/>
            <person name="Hagemann M."/>
            <person name="Harholt J."/>
            <person name="Dunand C."/>
            <person name="Zachgo S."/>
            <person name="Langdale J."/>
            <person name="Maumus F."/>
            <person name="Straeten D.V.D."/>
            <person name="Gould S.B."/>
            <person name="Rensing S.A."/>
        </authorList>
    </citation>
    <scope>NUCLEOTIDE SEQUENCE [LARGE SCALE GENOMIC DNA]</scope>
    <source>
        <strain evidence="9 10">S276</strain>
    </source>
</reference>
<dbReference type="GO" id="GO:0005634">
    <property type="term" value="C:nucleus"/>
    <property type="evidence" value="ECO:0007669"/>
    <property type="project" value="UniProtKB-SubCell"/>
</dbReference>
<evidence type="ECO:0000256" key="7">
    <source>
        <dbReference type="ARBA" id="ARBA00023242"/>
    </source>
</evidence>
<organism evidence="9 10">
    <name type="scientific">Chara braunii</name>
    <name type="common">Braun's stonewort</name>
    <dbReference type="NCBI Taxonomy" id="69332"/>
    <lineage>
        <taxon>Eukaryota</taxon>
        <taxon>Viridiplantae</taxon>
        <taxon>Streptophyta</taxon>
        <taxon>Charophyceae</taxon>
        <taxon>Charales</taxon>
        <taxon>Characeae</taxon>
        <taxon>Chara</taxon>
    </lineage>
</organism>
<evidence type="ECO:0000256" key="6">
    <source>
        <dbReference type="ARBA" id="ARBA00022801"/>
    </source>
</evidence>
<gene>
    <name evidence="9" type="ORF">CBR_g23389</name>
</gene>
<dbReference type="Pfam" id="PF13359">
    <property type="entry name" value="DDE_Tnp_4"/>
    <property type="match status" value="1"/>
</dbReference>
<evidence type="ECO:0000256" key="2">
    <source>
        <dbReference type="ARBA" id="ARBA00004123"/>
    </source>
</evidence>
<sequence length="449" mass="49771">MDHTGAEGREGGELTVQEKSLLVASLVAVCRHLQTVNSARQGYARQKASREAAIGQALLDVHSSPGVWDAPFLLSNAITAGVLPRETPRWWVKRRTGGTWNDLVISDDATADYYHDKLRMSRTVFNDIVAACAPFLQHQLTHYREPLQPDHIIAYALYRRATGETYESSTSAFSIGRATGMNTVRDVTNAILAAYPDKIAMPTGRRLLQILRVFAGKGFPNCMGAIDCTHIYVDKPANAPSKNYFDHKQQFSVVAQVVVDLDMRVLDVFAGYPGSVHDARVLRNSSLFKRTEAGDIFNDDVVSLPGGVTTTGYLLGDNGYAPRTWIVVPYGGFNQTGDVALFDTRQKTTRGVVERAFGRLKGMWRLFLRHHKTNMEYLPQQFMAVCIVHNLLLEAGIDMDEGLLMEPDSNGNPVPIDLGLQDLIHPVSQADVTEAALALRDARRLRMEQ</sequence>
<dbReference type="OrthoDB" id="2668416at2759"/>
<keyword evidence="4" id="KW-0540">Nuclease</keyword>
<protein>
    <recommendedName>
        <fullName evidence="8">DDE Tnp4 domain-containing protein</fullName>
    </recommendedName>
</protein>
<comment type="cofactor">
    <cofactor evidence="1">
        <name>a divalent metal cation</name>
        <dbReference type="ChEBI" id="CHEBI:60240"/>
    </cofactor>
</comment>
<dbReference type="PANTHER" id="PTHR22930">
    <property type="match status" value="1"/>
</dbReference>
<comment type="similarity">
    <text evidence="3">Belongs to the HARBI1 family.</text>
</comment>
<dbReference type="GO" id="GO:0016787">
    <property type="term" value="F:hydrolase activity"/>
    <property type="evidence" value="ECO:0007669"/>
    <property type="project" value="UniProtKB-KW"/>
</dbReference>
<name>A0A388L4D6_CHABU</name>
<evidence type="ECO:0000259" key="8">
    <source>
        <dbReference type="Pfam" id="PF13359"/>
    </source>
</evidence>
<feature type="domain" description="DDE Tnp4" evidence="8">
    <location>
        <begin position="226"/>
        <end position="390"/>
    </location>
</feature>
<dbReference type="Gramene" id="GBG77063">
    <property type="protein sequence ID" value="GBG77063"/>
    <property type="gene ID" value="CBR_g23389"/>
</dbReference>
<keyword evidence="5" id="KW-0479">Metal-binding</keyword>
<dbReference type="GO" id="GO:0046872">
    <property type="term" value="F:metal ion binding"/>
    <property type="evidence" value="ECO:0007669"/>
    <property type="project" value="UniProtKB-KW"/>
</dbReference>
<keyword evidence="10" id="KW-1185">Reference proteome</keyword>
<dbReference type="PANTHER" id="PTHR22930:SF85">
    <property type="entry name" value="GH03217P-RELATED"/>
    <property type="match status" value="1"/>
</dbReference>
<comment type="subcellular location">
    <subcellularLocation>
        <location evidence="2">Nucleus</location>
    </subcellularLocation>
</comment>
<dbReference type="GO" id="GO:0004518">
    <property type="term" value="F:nuclease activity"/>
    <property type="evidence" value="ECO:0007669"/>
    <property type="project" value="UniProtKB-KW"/>
</dbReference>
<proteinExistence type="inferred from homology"/>
<evidence type="ECO:0000313" key="9">
    <source>
        <dbReference type="EMBL" id="GBG77063.1"/>
    </source>
</evidence>
<evidence type="ECO:0000256" key="3">
    <source>
        <dbReference type="ARBA" id="ARBA00006958"/>
    </source>
</evidence>
<evidence type="ECO:0000256" key="5">
    <source>
        <dbReference type="ARBA" id="ARBA00022723"/>
    </source>
</evidence>